<reference evidence="2 3" key="1">
    <citation type="submission" date="2023-05" db="EMBL/GenBank/DDBJ databases">
        <title>B98-5 Cell Line De Novo Hybrid Assembly: An Optical Mapping Approach.</title>
        <authorList>
            <person name="Kananen K."/>
            <person name="Auerbach J.A."/>
            <person name="Kautto E."/>
            <person name="Blachly J.S."/>
        </authorList>
    </citation>
    <scope>NUCLEOTIDE SEQUENCE [LARGE SCALE GENOMIC DNA]</scope>
    <source>
        <strain evidence="2">B95-8</strain>
        <tissue evidence="2">Cell line</tissue>
    </source>
</reference>
<name>A0ABQ9V7J4_SAGOE</name>
<proteinExistence type="predicted"/>
<dbReference type="Proteomes" id="UP001266305">
    <property type="component" value="Unassembled WGS sequence"/>
</dbReference>
<dbReference type="Gene3D" id="2.130.10.130">
    <property type="entry name" value="Integrin alpha, N-terminal"/>
    <property type="match status" value="1"/>
</dbReference>
<dbReference type="SUPFAM" id="SSF69318">
    <property type="entry name" value="Integrin alpha N-terminal domain"/>
    <property type="match status" value="1"/>
</dbReference>
<dbReference type="PANTHER" id="PTHR23220">
    <property type="entry name" value="INTEGRIN ALPHA"/>
    <property type="match status" value="1"/>
</dbReference>
<keyword evidence="2" id="KW-0401">Integrin</keyword>
<dbReference type="PANTHER" id="PTHR23220:SF5">
    <property type="entry name" value="INTEGRIN ALPHA-8"/>
    <property type="match status" value="1"/>
</dbReference>
<dbReference type="GO" id="GO:0007229">
    <property type="term" value="P:integrin-mediated signaling pathway"/>
    <property type="evidence" value="ECO:0007669"/>
    <property type="project" value="UniProtKB-KW"/>
</dbReference>
<accession>A0ABQ9V7J4</accession>
<gene>
    <name evidence="2" type="primary">ITGA8_2</name>
    <name evidence="2" type="ORF">P7K49_014819</name>
</gene>
<organism evidence="2 3">
    <name type="scientific">Saguinus oedipus</name>
    <name type="common">Cotton-top tamarin</name>
    <name type="synonym">Oedipomidas oedipus</name>
    <dbReference type="NCBI Taxonomy" id="9490"/>
    <lineage>
        <taxon>Eukaryota</taxon>
        <taxon>Metazoa</taxon>
        <taxon>Chordata</taxon>
        <taxon>Craniata</taxon>
        <taxon>Vertebrata</taxon>
        <taxon>Euteleostomi</taxon>
        <taxon>Mammalia</taxon>
        <taxon>Eutheria</taxon>
        <taxon>Euarchontoglires</taxon>
        <taxon>Primates</taxon>
        <taxon>Haplorrhini</taxon>
        <taxon>Platyrrhini</taxon>
        <taxon>Cebidae</taxon>
        <taxon>Callitrichinae</taxon>
        <taxon>Saguinus</taxon>
    </lineage>
</organism>
<comment type="caution">
    <text evidence="2">The sequence shown here is derived from an EMBL/GenBank/DDBJ whole genome shotgun (WGS) entry which is preliminary data.</text>
</comment>
<sequence length="100" mass="11513">MKESWSEKGNNRKIRVNGTKEPIEFKSNQWFGATVKAHKGKVVACAPLYHWRTLKPTPEKDPVGTCYVAIQNFSAYAEFSPCRNNHPRRRLPVLAKFTDH</sequence>
<dbReference type="InterPro" id="IPR013519">
    <property type="entry name" value="Int_alpha_beta-p"/>
</dbReference>
<dbReference type="InterPro" id="IPR028994">
    <property type="entry name" value="Integrin_alpha_N"/>
</dbReference>
<keyword evidence="3" id="KW-1185">Reference proteome</keyword>
<protein>
    <submittedName>
        <fullName evidence="2">Integrin subunit alpha 8</fullName>
    </submittedName>
</protein>
<dbReference type="PROSITE" id="PS51470">
    <property type="entry name" value="FG_GAP"/>
    <property type="match status" value="1"/>
</dbReference>
<dbReference type="EMBL" id="JASSZA010000007">
    <property type="protein sequence ID" value="KAK2105305.1"/>
    <property type="molecule type" value="Genomic_DNA"/>
</dbReference>
<feature type="repeat" description="FG-GAP" evidence="1">
    <location>
        <begin position="17"/>
        <end position="78"/>
    </location>
</feature>
<evidence type="ECO:0000313" key="3">
    <source>
        <dbReference type="Proteomes" id="UP001266305"/>
    </source>
</evidence>
<evidence type="ECO:0000313" key="2">
    <source>
        <dbReference type="EMBL" id="KAK2105305.1"/>
    </source>
</evidence>
<evidence type="ECO:0000256" key="1">
    <source>
        <dbReference type="PROSITE-ProRule" id="PRU00803"/>
    </source>
</evidence>